<accession>A0A239HCP9</accession>
<dbReference type="PANTHER" id="PTHR48081:SF8">
    <property type="entry name" value="ALPHA_BETA HYDROLASE FOLD-3 DOMAIN-CONTAINING PROTEIN-RELATED"/>
    <property type="match status" value="1"/>
</dbReference>
<evidence type="ECO:0000256" key="1">
    <source>
        <dbReference type="ARBA" id="ARBA00022801"/>
    </source>
</evidence>
<name>A0A239HCP9_9BACT</name>
<evidence type="ECO:0000313" key="3">
    <source>
        <dbReference type="EMBL" id="SNS78935.1"/>
    </source>
</evidence>
<dbReference type="InterPro" id="IPR050300">
    <property type="entry name" value="GDXG_lipolytic_enzyme"/>
</dbReference>
<dbReference type="Gene3D" id="3.40.50.1820">
    <property type="entry name" value="alpha/beta hydrolase"/>
    <property type="match status" value="1"/>
</dbReference>
<keyword evidence="4" id="KW-1185">Reference proteome</keyword>
<evidence type="ECO:0000259" key="2">
    <source>
        <dbReference type="Pfam" id="PF07859"/>
    </source>
</evidence>
<dbReference type="Proteomes" id="UP000198432">
    <property type="component" value="Unassembled WGS sequence"/>
</dbReference>
<sequence length="298" mass="33350">MKSFTYYLTLLVIKLKGLKREFSKDPIDYRKLRQEDVHTPNSKAFRPHQLEQFKVAETLVTEIRTPHSNGHLIIFCHGGAFVYGPARHHWDAARRLVSTTGCTLWMVDYPKAPEHKIDVISQNIDQVYAKALTQYDAGSVTLLGDSVGGTLVTSLTQRLVEGKVARPSQLLLISPVMDAAVSNPEIEQVDKIDPMLSKAGVLSAKSMCALNGNLEDPRISPIKGDFTSFPRVVMFLAENDITYPDQKIAVQKMGDARVDVKVIVGKGLPHIWPILPVMQEGRIAFREMVNEINQQDYP</sequence>
<dbReference type="GO" id="GO:0016787">
    <property type="term" value="F:hydrolase activity"/>
    <property type="evidence" value="ECO:0007669"/>
    <property type="project" value="UniProtKB-KW"/>
</dbReference>
<gene>
    <name evidence="3" type="ORF">SAMN06296052_11380</name>
</gene>
<organism evidence="3 4">
    <name type="scientific">Pontibacter ummariensis</name>
    <dbReference type="NCBI Taxonomy" id="1610492"/>
    <lineage>
        <taxon>Bacteria</taxon>
        <taxon>Pseudomonadati</taxon>
        <taxon>Bacteroidota</taxon>
        <taxon>Cytophagia</taxon>
        <taxon>Cytophagales</taxon>
        <taxon>Hymenobacteraceae</taxon>
        <taxon>Pontibacter</taxon>
    </lineage>
</organism>
<dbReference type="Pfam" id="PF07859">
    <property type="entry name" value="Abhydrolase_3"/>
    <property type="match status" value="1"/>
</dbReference>
<dbReference type="AlphaFoldDB" id="A0A239HCP9"/>
<dbReference type="InterPro" id="IPR013094">
    <property type="entry name" value="AB_hydrolase_3"/>
</dbReference>
<dbReference type="SUPFAM" id="SSF53474">
    <property type="entry name" value="alpha/beta-Hydrolases"/>
    <property type="match status" value="1"/>
</dbReference>
<feature type="domain" description="Alpha/beta hydrolase fold-3" evidence="2">
    <location>
        <begin position="73"/>
        <end position="272"/>
    </location>
</feature>
<dbReference type="PANTHER" id="PTHR48081">
    <property type="entry name" value="AB HYDROLASE SUPERFAMILY PROTEIN C4A8.06C"/>
    <property type="match status" value="1"/>
</dbReference>
<dbReference type="EMBL" id="FZOQ01000013">
    <property type="protein sequence ID" value="SNS78935.1"/>
    <property type="molecule type" value="Genomic_DNA"/>
</dbReference>
<dbReference type="InterPro" id="IPR029058">
    <property type="entry name" value="AB_hydrolase_fold"/>
</dbReference>
<evidence type="ECO:0000313" key="4">
    <source>
        <dbReference type="Proteomes" id="UP000198432"/>
    </source>
</evidence>
<protein>
    <submittedName>
        <fullName evidence="3">Acetyl esterase/lipase</fullName>
    </submittedName>
</protein>
<reference evidence="4" key="1">
    <citation type="submission" date="2017-06" db="EMBL/GenBank/DDBJ databases">
        <authorList>
            <person name="Varghese N."/>
            <person name="Submissions S."/>
        </authorList>
    </citation>
    <scope>NUCLEOTIDE SEQUENCE [LARGE SCALE GENOMIC DNA]</scope>
    <source>
        <strain evidence="4">NKM1</strain>
    </source>
</reference>
<keyword evidence="1" id="KW-0378">Hydrolase</keyword>
<dbReference type="RefSeq" id="WP_218824263.1">
    <property type="nucleotide sequence ID" value="NZ_FZOQ01000013.1"/>
</dbReference>
<proteinExistence type="predicted"/>